<dbReference type="EMBL" id="CP001848">
    <property type="protein sequence ID" value="ADB15362.1"/>
    <property type="molecule type" value="Genomic_DNA"/>
</dbReference>
<dbReference type="eggNOG" id="ENOG5030VPC">
    <property type="taxonomic scope" value="Bacteria"/>
</dbReference>
<proteinExistence type="predicted"/>
<dbReference type="HOGENOM" id="CLU_090898_0_0_0"/>
<sequence length="228" mass="25565">MTHNELVDACVDAAEALDRIDVARAFIASLSSRRLDWRGVLPAYAVCRQLPRHEYAPTQVFQAGPDASCFICGLPSPSKTKVSGRLLVGNLGRAYYLETSLTTLQQFASTEKPVPKDEDFGMLTETLNRLQNRNGAKLGELQKLIQGLFPSNKFEREDFLGALAIAGIFQLDAASYFDGWVTYDIRESVMPSHFYAKDSSHPLRHYKPDCGLNERAISFWFKDLHNSN</sequence>
<dbReference type="KEGG" id="psl:Psta_0676"/>
<evidence type="ECO:0000313" key="2">
    <source>
        <dbReference type="Proteomes" id="UP000001887"/>
    </source>
</evidence>
<name>D2R5A3_PIRSD</name>
<reference evidence="1 2" key="1">
    <citation type="journal article" date="2009" name="Stand. Genomic Sci.">
        <title>Complete genome sequence of Pirellula staleyi type strain (ATCC 27377).</title>
        <authorList>
            <person name="Clum A."/>
            <person name="Tindall B.J."/>
            <person name="Sikorski J."/>
            <person name="Ivanova N."/>
            <person name="Mavrommatis K."/>
            <person name="Lucas S."/>
            <person name="Glavina del Rio T."/>
            <person name="Nolan M."/>
            <person name="Chen F."/>
            <person name="Tice H."/>
            <person name="Pitluck S."/>
            <person name="Cheng J.F."/>
            <person name="Chertkov O."/>
            <person name="Brettin T."/>
            <person name="Han C."/>
            <person name="Detter J.C."/>
            <person name="Kuske C."/>
            <person name="Bruce D."/>
            <person name="Goodwin L."/>
            <person name="Ovchinikova G."/>
            <person name="Pati A."/>
            <person name="Mikhailova N."/>
            <person name="Chen A."/>
            <person name="Palaniappan K."/>
            <person name="Land M."/>
            <person name="Hauser L."/>
            <person name="Chang Y.J."/>
            <person name="Jeffries C.D."/>
            <person name="Chain P."/>
            <person name="Rohde M."/>
            <person name="Goker M."/>
            <person name="Bristow J."/>
            <person name="Eisen J.A."/>
            <person name="Markowitz V."/>
            <person name="Hugenholtz P."/>
            <person name="Kyrpides N.C."/>
            <person name="Klenk H.P."/>
            <person name="Lapidus A."/>
        </authorList>
    </citation>
    <scope>NUCLEOTIDE SEQUENCE [LARGE SCALE GENOMIC DNA]</scope>
    <source>
        <strain evidence="2">ATCC 27377 / DSM 6068 / ICPB 4128</strain>
    </source>
</reference>
<dbReference type="Proteomes" id="UP000001887">
    <property type="component" value="Chromosome"/>
</dbReference>
<gene>
    <name evidence="1" type="ordered locus">Psta_0676</name>
</gene>
<protein>
    <submittedName>
        <fullName evidence="1">Uncharacterized protein</fullName>
    </submittedName>
</protein>
<organism evidence="1 2">
    <name type="scientific">Pirellula staleyi (strain ATCC 27377 / DSM 6068 / ICPB 4128)</name>
    <name type="common">Pirella staleyi</name>
    <dbReference type="NCBI Taxonomy" id="530564"/>
    <lineage>
        <taxon>Bacteria</taxon>
        <taxon>Pseudomonadati</taxon>
        <taxon>Planctomycetota</taxon>
        <taxon>Planctomycetia</taxon>
        <taxon>Pirellulales</taxon>
        <taxon>Pirellulaceae</taxon>
        <taxon>Pirellula</taxon>
    </lineage>
</organism>
<keyword evidence="2" id="KW-1185">Reference proteome</keyword>
<dbReference type="STRING" id="530564.Psta_0676"/>
<evidence type="ECO:0000313" key="1">
    <source>
        <dbReference type="EMBL" id="ADB15362.1"/>
    </source>
</evidence>
<dbReference type="AlphaFoldDB" id="D2R5A3"/>
<accession>D2R5A3</accession>